<sequence length="216" mass="25613">MIFLQIEQKYHLTHTFRAKSVNLQISRNRHEEEEEVDVNSQAVQQEASVQLMRRQIKKEMREQNPQVAPQEVEGIIVDRVIPPENRKFRSFDEAVAFWRERFPPSYFEMKLQAKGIFNLGFKFPELRYFFRPSDSLNLLPQLVKQPFAYAKYDYNALSALDKQIPPWDKEKKSDKLWKTIMGVVSEVQMEQNRAGLVHWLEKKESASKKRGRKALN</sequence>
<dbReference type="InParanoid" id="G0NKE0"/>
<accession>G0NKE0</accession>
<keyword evidence="2" id="KW-1185">Reference proteome</keyword>
<dbReference type="HOGENOM" id="CLU_102670_0_0_1"/>
<gene>
    <name evidence="1" type="ORF">CAEBREN_08849</name>
</gene>
<evidence type="ECO:0000313" key="2">
    <source>
        <dbReference type="Proteomes" id="UP000008068"/>
    </source>
</evidence>
<dbReference type="EMBL" id="GL379899">
    <property type="protein sequence ID" value="EGT32885.1"/>
    <property type="molecule type" value="Genomic_DNA"/>
</dbReference>
<protein>
    <submittedName>
        <fullName evidence="1">Uncharacterized protein</fullName>
    </submittedName>
</protein>
<proteinExistence type="predicted"/>
<organism evidence="2">
    <name type="scientific">Caenorhabditis brenneri</name>
    <name type="common">Nematode worm</name>
    <dbReference type="NCBI Taxonomy" id="135651"/>
    <lineage>
        <taxon>Eukaryota</taxon>
        <taxon>Metazoa</taxon>
        <taxon>Ecdysozoa</taxon>
        <taxon>Nematoda</taxon>
        <taxon>Chromadorea</taxon>
        <taxon>Rhabditida</taxon>
        <taxon>Rhabditina</taxon>
        <taxon>Rhabditomorpha</taxon>
        <taxon>Rhabditoidea</taxon>
        <taxon>Rhabditidae</taxon>
        <taxon>Peloderinae</taxon>
        <taxon>Caenorhabditis</taxon>
    </lineage>
</organism>
<dbReference type="Proteomes" id="UP000008068">
    <property type="component" value="Unassembled WGS sequence"/>
</dbReference>
<dbReference type="AlphaFoldDB" id="G0NKE0"/>
<reference evidence="2" key="1">
    <citation type="submission" date="2011-07" db="EMBL/GenBank/DDBJ databases">
        <authorList>
            <consortium name="Caenorhabditis brenneri Sequencing and Analysis Consortium"/>
            <person name="Wilson R.K."/>
        </authorList>
    </citation>
    <scope>NUCLEOTIDE SEQUENCE [LARGE SCALE GENOMIC DNA]</scope>
    <source>
        <strain evidence="2">PB2801</strain>
    </source>
</reference>
<name>G0NKE0_CAEBE</name>
<evidence type="ECO:0000313" key="1">
    <source>
        <dbReference type="EMBL" id="EGT32885.1"/>
    </source>
</evidence>